<organism evidence="7 8">
    <name type="scientific">Panacibacter ginsenosidivorans</name>
    <dbReference type="NCBI Taxonomy" id="1813871"/>
    <lineage>
        <taxon>Bacteria</taxon>
        <taxon>Pseudomonadati</taxon>
        <taxon>Bacteroidota</taxon>
        <taxon>Chitinophagia</taxon>
        <taxon>Chitinophagales</taxon>
        <taxon>Chitinophagaceae</taxon>
        <taxon>Panacibacter</taxon>
    </lineage>
</organism>
<gene>
    <name evidence="7" type="ORF">FRZ67_01555</name>
</gene>
<evidence type="ECO:0000256" key="5">
    <source>
        <dbReference type="ARBA" id="ARBA00023136"/>
    </source>
</evidence>
<dbReference type="NCBIfam" id="TIGR00765">
    <property type="entry name" value="yihY_not_rbn"/>
    <property type="match status" value="1"/>
</dbReference>
<keyword evidence="2" id="KW-1003">Cell membrane</keyword>
<sequence>MRKIERIIRQSKPVNAVRERSKKIFIPGFEGLHLYEVYRFFIAQVRREGLNTRAAAISFNIIMAIPAACLFLFTLVPYFPVAKNIHNELIGVIADISPNEDTKKLISDFLDDFFNKPKTGLLSIGFVLALFYTSNAMMGIIRGFDRSLVVRAKTNFLKKRLRAIKLTIILVLLFIGTALISAGQGVLFNYIMDALGVKNESTKSLIQSLRWVIVVALFLYSIAFIYKFAPSVQKRWKLLSAGAIFATFLMVVTTWLFSLWAQNFSNYNKFYGSIGTLLMIMTLIFMNSLVLLVGYELNVSIAHLKQEAERKNLKDGIS</sequence>
<feature type="transmembrane region" description="Helical" evidence="6">
    <location>
        <begin position="208"/>
        <end position="226"/>
    </location>
</feature>
<evidence type="ECO:0000256" key="2">
    <source>
        <dbReference type="ARBA" id="ARBA00022475"/>
    </source>
</evidence>
<accession>A0A5B8V5G8</accession>
<protein>
    <submittedName>
        <fullName evidence="7">YihY/virulence factor BrkB family protein</fullName>
    </submittedName>
</protein>
<keyword evidence="3 6" id="KW-0812">Transmembrane</keyword>
<dbReference type="RefSeq" id="WP_147187853.1">
    <property type="nucleotide sequence ID" value="NZ_CP042435.1"/>
</dbReference>
<feature type="transmembrane region" description="Helical" evidence="6">
    <location>
        <begin position="54"/>
        <end position="79"/>
    </location>
</feature>
<evidence type="ECO:0000256" key="4">
    <source>
        <dbReference type="ARBA" id="ARBA00022989"/>
    </source>
</evidence>
<reference evidence="7 8" key="1">
    <citation type="journal article" date="2016" name="Int. J. Syst. Evol. Microbiol.">
        <title>Panacibacter ginsenosidivorans gen. nov., sp. nov., with ginsenoside converting activity isolated from soil of a ginseng field.</title>
        <authorList>
            <person name="Siddiqi M.Z."/>
            <person name="Muhammad Shafi S."/>
            <person name="Choi K.D."/>
            <person name="Im W.T."/>
        </authorList>
    </citation>
    <scope>NUCLEOTIDE SEQUENCE [LARGE SCALE GENOMIC DNA]</scope>
    <source>
        <strain evidence="7 8">Gsoil1550</strain>
    </source>
</reference>
<proteinExistence type="predicted"/>
<dbReference type="InterPro" id="IPR017039">
    <property type="entry name" value="Virul_fac_BrkB"/>
</dbReference>
<feature type="transmembrane region" description="Helical" evidence="6">
    <location>
        <begin position="270"/>
        <end position="295"/>
    </location>
</feature>
<feature type="transmembrane region" description="Helical" evidence="6">
    <location>
        <begin position="120"/>
        <end position="142"/>
    </location>
</feature>
<name>A0A5B8V5G8_9BACT</name>
<keyword evidence="8" id="KW-1185">Reference proteome</keyword>
<dbReference type="EMBL" id="CP042435">
    <property type="protein sequence ID" value="QEC66053.1"/>
    <property type="molecule type" value="Genomic_DNA"/>
</dbReference>
<comment type="subcellular location">
    <subcellularLocation>
        <location evidence="1">Cell membrane</location>
        <topology evidence="1">Multi-pass membrane protein</topology>
    </subcellularLocation>
</comment>
<evidence type="ECO:0000256" key="3">
    <source>
        <dbReference type="ARBA" id="ARBA00022692"/>
    </source>
</evidence>
<evidence type="ECO:0000313" key="8">
    <source>
        <dbReference type="Proteomes" id="UP000321533"/>
    </source>
</evidence>
<dbReference type="Pfam" id="PF03631">
    <property type="entry name" value="Virul_fac_BrkB"/>
    <property type="match status" value="1"/>
</dbReference>
<keyword evidence="5 6" id="KW-0472">Membrane</keyword>
<dbReference type="OrthoDB" id="977385at2"/>
<feature type="transmembrane region" description="Helical" evidence="6">
    <location>
        <begin position="163"/>
        <end position="188"/>
    </location>
</feature>
<feature type="transmembrane region" description="Helical" evidence="6">
    <location>
        <begin position="238"/>
        <end position="258"/>
    </location>
</feature>
<evidence type="ECO:0000256" key="1">
    <source>
        <dbReference type="ARBA" id="ARBA00004651"/>
    </source>
</evidence>
<dbReference type="Proteomes" id="UP000321533">
    <property type="component" value="Chromosome"/>
</dbReference>
<dbReference type="GO" id="GO:0005886">
    <property type="term" value="C:plasma membrane"/>
    <property type="evidence" value="ECO:0007669"/>
    <property type="project" value="UniProtKB-SubCell"/>
</dbReference>
<dbReference type="AlphaFoldDB" id="A0A5B8V5G8"/>
<dbReference type="KEGG" id="pgin:FRZ67_01555"/>
<dbReference type="PANTHER" id="PTHR30213">
    <property type="entry name" value="INNER MEMBRANE PROTEIN YHJD"/>
    <property type="match status" value="1"/>
</dbReference>
<dbReference type="PIRSF" id="PIRSF035875">
    <property type="entry name" value="RNase_BN"/>
    <property type="match status" value="1"/>
</dbReference>
<dbReference type="PANTHER" id="PTHR30213:SF0">
    <property type="entry name" value="UPF0761 MEMBRANE PROTEIN YIHY"/>
    <property type="match status" value="1"/>
</dbReference>
<keyword evidence="4 6" id="KW-1133">Transmembrane helix</keyword>
<evidence type="ECO:0000313" key="7">
    <source>
        <dbReference type="EMBL" id="QEC66053.1"/>
    </source>
</evidence>
<evidence type="ECO:0000256" key="6">
    <source>
        <dbReference type="SAM" id="Phobius"/>
    </source>
</evidence>